<organism evidence="1">
    <name type="scientific">Oryza brachyantha</name>
    <name type="common">malo sina</name>
    <dbReference type="NCBI Taxonomy" id="4533"/>
    <lineage>
        <taxon>Eukaryota</taxon>
        <taxon>Viridiplantae</taxon>
        <taxon>Streptophyta</taxon>
        <taxon>Embryophyta</taxon>
        <taxon>Tracheophyta</taxon>
        <taxon>Spermatophyta</taxon>
        <taxon>Magnoliopsida</taxon>
        <taxon>Liliopsida</taxon>
        <taxon>Poales</taxon>
        <taxon>Poaceae</taxon>
        <taxon>BOP clade</taxon>
        <taxon>Oryzoideae</taxon>
        <taxon>Oryzeae</taxon>
        <taxon>Oryzinae</taxon>
        <taxon>Oryza</taxon>
    </lineage>
</organism>
<dbReference type="AlphaFoldDB" id="J3N127"/>
<name>J3N127_ORYBR</name>
<sequence length="103" mass="11798">MTPHKALEDRPADWLWLCDHFETEEFQGCGDIPLYKACYSNDKGWASVDARENHELMVRMQEELTQQDEIPLTYQQICEKVLGKAYGHIRGRLALGGSLKDTG</sequence>
<proteinExistence type="predicted"/>
<evidence type="ECO:0000313" key="2">
    <source>
        <dbReference type="Proteomes" id="UP000006038"/>
    </source>
</evidence>
<dbReference type="HOGENOM" id="CLU_2267892_0_0_1"/>
<dbReference type="Gramene" id="OB10G12250.1">
    <property type="protein sequence ID" value="OB10G12250.1"/>
    <property type="gene ID" value="OB10G12250"/>
</dbReference>
<accession>J3N127</accession>
<dbReference type="EnsemblPlants" id="OB10G12250.1">
    <property type="protein sequence ID" value="OB10G12250.1"/>
    <property type="gene ID" value="OB10G12250"/>
</dbReference>
<reference evidence="1" key="1">
    <citation type="journal article" date="2013" name="Nat. Commun.">
        <title>Whole-genome sequencing of Oryza brachyantha reveals mechanisms underlying Oryza genome evolution.</title>
        <authorList>
            <person name="Chen J."/>
            <person name="Huang Q."/>
            <person name="Gao D."/>
            <person name="Wang J."/>
            <person name="Lang Y."/>
            <person name="Liu T."/>
            <person name="Li B."/>
            <person name="Bai Z."/>
            <person name="Luis Goicoechea J."/>
            <person name="Liang C."/>
            <person name="Chen C."/>
            <person name="Zhang W."/>
            <person name="Sun S."/>
            <person name="Liao Y."/>
            <person name="Zhang X."/>
            <person name="Yang L."/>
            <person name="Song C."/>
            <person name="Wang M."/>
            <person name="Shi J."/>
            <person name="Liu G."/>
            <person name="Liu J."/>
            <person name="Zhou H."/>
            <person name="Zhou W."/>
            <person name="Yu Q."/>
            <person name="An N."/>
            <person name="Chen Y."/>
            <person name="Cai Q."/>
            <person name="Wang B."/>
            <person name="Liu B."/>
            <person name="Min J."/>
            <person name="Huang Y."/>
            <person name="Wu H."/>
            <person name="Li Z."/>
            <person name="Zhang Y."/>
            <person name="Yin Y."/>
            <person name="Song W."/>
            <person name="Jiang J."/>
            <person name="Jackson S.A."/>
            <person name="Wing R.A."/>
            <person name="Wang J."/>
            <person name="Chen M."/>
        </authorList>
    </citation>
    <scope>NUCLEOTIDE SEQUENCE [LARGE SCALE GENOMIC DNA]</scope>
    <source>
        <strain evidence="1">cv. IRGC 101232</strain>
    </source>
</reference>
<protein>
    <submittedName>
        <fullName evidence="1">Uncharacterized protein</fullName>
    </submittedName>
</protein>
<keyword evidence="2" id="KW-1185">Reference proteome</keyword>
<dbReference type="Proteomes" id="UP000006038">
    <property type="component" value="Chromosome 10"/>
</dbReference>
<evidence type="ECO:0000313" key="1">
    <source>
        <dbReference type="EnsemblPlants" id="OB10G12250.1"/>
    </source>
</evidence>
<reference evidence="1" key="2">
    <citation type="submission" date="2013-04" db="UniProtKB">
        <authorList>
            <consortium name="EnsemblPlants"/>
        </authorList>
    </citation>
    <scope>IDENTIFICATION</scope>
</reference>